<dbReference type="PANTHER" id="PTHR30460">
    <property type="entry name" value="MODERATE CONDUCTANCE MECHANOSENSITIVE CHANNEL YBIO"/>
    <property type="match status" value="1"/>
</dbReference>
<dbReference type="InterPro" id="IPR010920">
    <property type="entry name" value="LSM_dom_sf"/>
</dbReference>
<feature type="transmembrane region" description="Helical" evidence="8">
    <location>
        <begin position="328"/>
        <end position="351"/>
    </location>
</feature>
<gene>
    <name evidence="12" type="ORF">ASILVAE211_12335</name>
</gene>
<evidence type="ECO:0000256" key="5">
    <source>
        <dbReference type="ARBA" id="ARBA00022989"/>
    </source>
</evidence>
<organism evidence="12 13">
    <name type="scientific">Acidisoma silvae</name>
    <dbReference type="NCBI Taxonomy" id="2802396"/>
    <lineage>
        <taxon>Bacteria</taxon>
        <taxon>Pseudomonadati</taxon>
        <taxon>Pseudomonadota</taxon>
        <taxon>Alphaproteobacteria</taxon>
        <taxon>Acetobacterales</taxon>
        <taxon>Acidocellaceae</taxon>
        <taxon>Acidisoma</taxon>
    </lineage>
</organism>
<dbReference type="SUPFAM" id="SSF50182">
    <property type="entry name" value="Sm-like ribonucleoproteins"/>
    <property type="match status" value="1"/>
</dbReference>
<reference evidence="12" key="2">
    <citation type="submission" date="2021-01" db="EMBL/GenBank/DDBJ databases">
        <authorList>
            <person name="Mieszkin S."/>
            <person name="Pouder E."/>
            <person name="Alain K."/>
        </authorList>
    </citation>
    <scope>NUCLEOTIDE SEQUENCE</scope>
    <source>
        <strain evidence="12">HW T2.11</strain>
    </source>
</reference>
<accession>A0A964DZC4</accession>
<comment type="subcellular location">
    <subcellularLocation>
        <location evidence="1">Cell membrane</location>
        <topology evidence="1">Multi-pass membrane protein</topology>
    </subcellularLocation>
</comment>
<evidence type="ECO:0000256" key="2">
    <source>
        <dbReference type="ARBA" id="ARBA00008017"/>
    </source>
</evidence>
<feature type="transmembrane region" description="Helical" evidence="8">
    <location>
        <begin position="297"/>
        <end position="322"/>
    </location>
</feature>
<evidence type="ECO:0000259" key="11">
    <source>
        <dbReference type="Pfam" id="PF21088"/>
    </source>
</evidence>
<evidence type="ECO:0000256" key="8">
    <source>
        <dbReference type="SAM" id="Phobius"/>
    </source>
</evidence>
<dbReference type="InterPro" id="IPR045276">
    <property type="entry name" value="YbiO_bact"/>
</dbReference>
<evidence type="ECO:0000259" key="10">
    <source>
        <dbReference type="Pfam" id="PF00924"/>
    </source>
</evidence>
<keyword evidence="3" id="KW-1003">Cell membrane</keyword>
<dbReference type="SUPFAM" id="SSF82689">
    <property type="entry name" value="Mechanosensitive channel protein MscS (YggB), C-terminal domain"/>
    <property type="match status" value="1"/>
</dbReference>
<feature type="transmembrane region" description="Helical" evidence="8">
    <location>
        <begin position="621"/>
        <end position="640"/>
    </location>
</feature>
<evidence type="ECO:0000256" key="1">
    <source>
        <dbReference type="ARBA" id="ARBA00004651"/>
    </source>
</evidence>
<keyword evidence="9" id="KW-0732">Signal</keyword>
<feature type="transmembrane region" description="Helical" evidence="8">
    <location>
        <begin position="457"/>
        <end position="475"/>
    </location>
</feature>
<dbReference type="InterPro" id="IPR011014">
    <property type="entry name" value="MscS_channel_TM-2"/>
</dbReference>
<dbReference type="Proteomes" id="UP000708298">
    <property type="component" value="Unassembled WGS sequence"/>
</dbReference>
<evidence type="ECO:0000313" key="13">
    <source>
        <dbReference type="Proteomes" id="UP000708298"/>
    </source>
</evidence>
<feature type="domain" description="Mechanosensitive ion channel MscS" evidence="10">
    <location>
        <begin position="671"/>
        <end position="734"/>
    </location>
</feature>
<feature type="transmembrane region" description="Helical" evidence="8">
    <location>
        <begin position="646"/>
        <end position="666"/>
    </location>
</feature>
<keyword evidence="6 8" id="KW-0472">Membrane</keyword>
<dbReference type="Gene3D" id="3.30.70.100">
    <property type="match status" value="1"/>
</dbReference>
<dbReference type="Pfam" id="PF00924">
    <property type="entry name" value="MS_channel_2nd"/>
    <property type="match status" value="1"/>
</dbReference>
<dbReference type="AlphaFoldDB" id="A0A964DZC4"/>
<dbReference type="GO" id="GO:0008381">
    <property type="term" value="F:mechanosensitive monoatomic ion channel activity"/>
    <property type="evidence" value="ECO:0007669"/>
    <property type="project" value="InterPro"/>
</dbReference>
<dbReference type="InterPro" id="IPR023408">
    <property type="entry name" value="MscS_beta-dom_sf"/>
</dbReference>
<feature type="domain" description="Mechanosensitive ion channel transmembrane helices 2/3" evidence="11">
    <location>
        <begin position="630"/>
        <end position="669"/>
    </location>
</feature>
<proteinExistence type="inferred from homology"/>
<dbReference type="RefSeq" id="WP_227321613.1">
    <property type="nucleotide sequence ID" value="NZ_JAESVB010000004.1"/>
</dbReference>
<feature type="compositionally biased region" description="Pro residues" evidence="7">
    <location>
        <begin position="854"/>
        <end position="863"/>
    </location>
</feature>
<feature type="transmembrane region" description="Helical" evidence="8">
    <location>
        <begin position="164"/>
        <end position="185"/>
    </location>
</feature>
<dbReference type="FunFam" id="2.30.30.60:FF:000001">
    <property type="entry name" value="MscS Mechanosensitive ion channel"/>
    <property type="match status" value="1"/>
</dbReference>
<feature type="region of interest" description="Disordered" evidence="7">
    <location>
        <begin position="854"/>
        <end position="876"/>
    </location>
</feature>
<dbReference type="Pfam" id="PF21088">
    <property type="entry name" value="MS_channel_1st"/>
    <property type="match status" value="1"/>
</dbReference>
<dbReference type="EMBL" id="JAESVB010000004">
    <property type="protein sequence ID" value="MCB8875972.1"/>
    <property type="molecule type" value="Genomic_DNA"/>
</dbReference>
<evidence type="ECO:0000313" key="12">
    <source>
        <dbReference type="EMBL" id="MCB8875972.1"/>
    </source>
</evidence>
<feature type="transmembrane region" description="Helical" evidence="8">
    <location>
        <begin position="540"/>
        <end position="559"/>
    </location>
</feature>
<feature type="transmembrane region" description="Helical" evidence="8">
    <location>
        <begin position="408"/>
        <end position="426"/>
    </location>
</feature>
<name>A0A964DZC4_9PROT</name>
<evidence type="ECO:0000256" key="7">
    <source>
        <dbReference type="SAM" id="MobiDB-lite"/>
    </source>
</evidence>
<dbReference type="Gene3D" id="1.10.287.1260">
    <property type="match status" value="1"/>
</dbReference>
<dbReference type="GO" id="GO:0005886">
    <property type="term" value="C:plasma membrane"/>
    <property type="evidence" value="ECO:0007669"/>
    <property type="project" value="UniProtKB-SubCell"/>
</dbReference>
<evidence type="ECO:0000256" key="3">
    <source>
        <dbReference type="ARBA" id="ARBA00022475"/>
    </source>
</evidence>
<dbReference type="Gene3D" id="2.30.30.60">
    <property type="match status" value="1"/>
</dbReference>
<comment type="similarity">
    <text evidence="2">Belongs to the MscS (TC 1.A.23) family.</text>
</comment>
<feature type="transmembrane region" description="Helical" evidence="8">
    <location>
        <begin position="372"/>
        <end position="396"/>
    </location>
</feature>
<dbReference type="InterPro" id="IPR049142">
    <property type="entry name" value="MS_channel_1st"/>
</dbReference>
<feature type="chain" id="PRO_5038018611" evidence="9">
    <location>
        <begin position="18"/>
        <end position="876"/>
    </location>
</feature>
<dbReference type="SUPFAM" id="SSF82861">
    <property type="entry name" value="Mechanosensitive channel protein MscS (YggB), transmembrane region"/>
    <property type="match status" value="1"/>
</dbReference>
<comment type="caution">
    <text evidence="12">The sequence shown here is derived from an EMBL/GenBank/DDBJ whole genome shotgun (WGS) entry which is preliminary data.</text>
</comment>
<keyword evidence="4 8" id="KW-0812">Transmembrane</keyword>
<dbReference type="PANTHER" id="PTHR30460:SF0">
    <property type="entry name" value="MODERATE CONDUCTANCE MECHANOSENSITIVE CHANNEL YBIO"/>
    <property type="match status" value="1"/>
</dbReference>
<dbReference type="InterPro" id="IPR006685">
    <property type="entry name" value="MscS_channel_2nd"/>
</dbReference>
<protein>
    <submittedName>
        <fullName evidence="12">Mechanosensitive ion channel</fullName>
    </submittedName>
</protein>
<keyword evidence="5 8" id="KW-1133">Transmembrane helix</keyword>
<sequence>MRLVPSTILIAVFTLMAAAMPIRPAAAQGNAAPAPAQVPAGLSAADAHQLLSVLQSPQQRSQLVKTLQGLEKVLPATAPPLAADSTAKPAASTPAAAAAPAKATVALKPNSLGADLIDQADSILTELDNSVIVTLTKITQYRAVGDWVKETVQDPIILQIILSAVWRLALVLLVAFACEFGVWHFTAPLYKRLGRNSKTAEARAKQEMAAAGAPTVDSVVTAEDDVPEGAEGTEAESQARAIAAREAALPVISDAEAAAEPALAEPAVPAVSSRPNGRFTRLRPLQGGWPLLRRLPYILGAMAVDALPPIAFLAVATLLLASPLVSDILMRLMIEAVVNAYVLCRLLLVAARGTFCAPSNKLRLLHISDESAAFLAIWCRRIALVIVLGFAVVQVGGLSGMEHRVQHGIGRVFGLIIHLMLVVMVLKRRREVESWLRGVPGEKHTFWHNMKARLASVWHWQAIIVIMLGWIVFATEFMNHVQHPTRIILGTLAILVVFRVLHIVLLGGLEKIFAVGNDFSDPRRVLLAKRAARYHLPLRMVINLVMILALLFVLGQFWGLNILQWLRVGDLGTRLFSSLGTIVATLVVAVVIWETLNYVMQIYMDELSQQGSYVRAARIKTVVPILRNTVLITLLVVFALTVLSEIGVNIAPLLAGASIIGVALGFGSQKLVQDFINGIFLLLENAMQVGDWVTAGGLSGTVENLSIRTLRLRASDGSVHIIPFSSVTTVTNTNRGLGNAAVSVTLSYEEDTDKAGELLKQIVLDLRAEEAFSAGMLSDLQYWGVDKIDGTTATLAGQVVCTDKTRWSVQRELNRRIKLAFQDAGIRIMPPATVTAFQHPLAVQVEMLERPLPERPVPQPAIEPPAVTAGPPPQGT</sequence>
<feature type="signal peptide" evidence="9">
    <location>
        <begin position="1"/>
        <end position="17"/>
    </location>
</feature>
<evidence type="ECO:0000256" key="4">
    <source>
        <dbReference type="ARBA" id="ARBA00022692"/>
    </source>
</evidence>
<dbReference type="InterPro" id="IPR011066">
    <property type="entry name" value="MscS_channel_C_sf"/>
</dbReference>
<feature type="transmembrane region" description="Helical" evidence="8">
    <location>
        <begin position="487"/>
        <end position="509"/>
    </location>
</feature>
<feature type="transmembrane region" description="Helical" evidence="8">
    <location>
        <begin position="579"/>
        <end position="600"/>
    </location>
</feature>
<evidence type="ECO:0000256" key="6">
    <source>
        <dbReference type="ARBA" id="ARBA00023136"/>
    </source>
</evidence>
<evidence type="ECO:0000256" key="9">
    <source>
        <dbReference type="SAM" id="SignalP"/>
    </source>
</evidence>
<reference evidence="12" key="1">
    <citation type="journal article" date="2021" name="Microorganisms">
        <title>Acidisoma silvae sp. nov. and Acidisomacellulosilytica sp. nov., Two Acidophilic Bacteria Isolated from Decaying Wood, Hydrolyzing Cellulose and Producing Poly-3-hydroxybutyrate.</title>
        <authorList>
            <person name="Mieszkin S."/>
            <person name="Pouder E."/>
            <person name="Uroz S."/>
            <person name="Simon-Colin C."/>
            <person name="Alain K."/>
        </authorList>
    </citation>
    <scope>NUCLEOTIDE SEQUENCE</scope>
    <source>
        <strain evidence="12">HW T2.11</strain>
    </source>
</reference>
<keyword evidence="13" id="KW-1185">Reference proteome</keyword>